<dbReference type="InterPro" id="IPR043504">
    <property type="entry name" value="Peptidase_S1_PA_chymotrypsin"/>
</dbReference>
<evidence type="ECO:0000256" key="2">
    <source>
        <dbReference type="ARBA" id="ARBA00020338"/>
    </source>
</evidence>
<dbReference type="InterPro" id="IPR001478">
    <property type="entry name" value="PDZ"/>
</dbReference>
<dbReference type="Proteomes" id="UP000478008">
    <property type="component" value="Unassembled WGS sequence"/>
</dbReference>
<evidence type="ECO:0000256" key="1">
    <source>
        <dbReference type="ARBA" id="ARBA00010541"/>
    </source>
</evidence>
<evidence type="ECO:0000256" key="4">
    <source>
        <dbReference type="ARBA" id="ARBA00022703"/>
    </source>
</evidence>
<dbReference type="PANTHER" id="PTHR46366">
    <property type="entry name" value="PRO-APOPTOTIC SERINE PROTEASE NMA111"/>
    <property type="match status" value="1"/>
</dbReference>
<dbReference type="PANTHER" id="PTHR46366:SF8">
    <property type="entry name" value="PRO-APOPTOTIC SERINE PROTEASE NMA111"/>
    <property type="match status" value="1"/>
</dbReference>
<dbReference type="InterPro" id="IPR036034">
    <property type="entry name" value="PDZ_sf"/>
</dbReference>
<dbReference type="CDD" id="cd06786">
    <property type="entry name" value="cpPDZ1_ScNma111-like"/>
    <property type="match status" value="1"/>
</dbReference>
<keyword evidence="5" id="KW-0677">Repeat</keyword>
<reference evidence="9 10" key="1">
    <citation type="submission" date="2019-07" db="EMBL/GenBank/DDBJ databases">
        <authorList>
            <person name="Friedrich A."/>
            <person name="Schacherer J."/>
        </authorList>
    </citation>
    <scope>NUCLEOTIDE SEQUENCE [LARGE SCALE GENOMIC DNA]</scope>
</reference>
<proteinExistence type="inferred from homology"/>
<feature type="region of interest" description="Disordered" evidence="7">
    <location>
        <begin position="1"/>
        <end position="44"/>
    </location>
</feature>
<dbReference type="SUPFAM" id="SSF50494">
    <property type="entry name" value="Trypsin-like serine proteases"/>
    <property type="match status" value="2"/>
</dbReference>
<dbReference type="GO" id="GO:0004252">
    <property type="term" value="F:serine-type endopeptidase activity"/>
    <property type="evidence" value="ECO:0007669"/>
    <property type="project" value="InterPro"/>
</dbReference>
<dbReference type="Gene3D" id="2.40.10.10">
    <property type="entry name" value="Trypsin-like serine proteases"/>
    <property type="match status" value="2"/>
</dbReference>
<organism evidence="9 10">
    <name type="scientific">Dekkera bruxellensis</name>
    <name type="common">Brettanomyces custersii</name>
    <dbReference type="NCBI Taxonomy" id="5007"/>
    <lineage>
        <taxon>Eukaryota</taxon>
        <taxon>Fungi</taxon>
        <taxon>Dikarya</taxon>
        <taxon>Ascomycota</taxon>
        <taxon>Saccharomycotina</taxon>
        <taxon>Pichiomycetes</taxon>
        <taxon>Pichiales</taxon>
        <taxon>Pichiaceae</taxon>
        <taxon>Brettanomyces</taxon>
    </lineage>
</organism>
<dbReference type="CDD" id="cd06719">
    <property type="entry name" value="PDZ2-4_Nma111p-like"/>
    <property type="match status" value="1"/>
</dbReference>
<feature type="domain" description="PDZ" evidence="8">
    <location>
        <begin position="284"/>
        <end position="362"/>
    </location>
</feature>
<protein>
    <recommendedName>
        <fullName evidence="2">Pro-apoptotic serine protease NMA111</fullName>
    </recommendedName>
    <alternativeName>
        <fullName evidence="3">Pro-apoptotic serine protease nma111</fullName>
    </alternativeName>
</protein>
<dbReference type="PRINTS" id="PR00834">
    <property type="entry name" value="PROTEASES2C"/>
</dbReference>
<dbReference type="InterPro" id="IPR009003">
    <property type="entry name" value="Peptidase_S1_PA"/>
</dbReference>
<dbReference type="Pfam" id="PF12812">
    <property type="entry name" value="PDZ_1"/>
    <property type="match status" value="2"/>
</dbReference>
<evidence type="ECO:0000259" key="8">
    <source>
        <dbReference type="SMART" id="SM00228"/>
    </source>
</evidence>
<dbReference type="SUPFAM" id="SSF50156">
    <property type="entry name" value="PDZ domain-like"/>
    <property type="match status" value="2"/>
</dbReference>
<keyword evidence="4" id="KW-0053">Apoptosis</keyword>
<dbReference type="GO" id="GO:0006508">
    <property type="term" value="P:proteolysis"/>
    <property type="evidence" value="ECO:0007669"/>
    <property type="project" value="InterPro"/>
</dbReference>
<evidence type="ECO:0000256" key="7">
    <source>
        <dbReference type="SAM" id="MobiDB-lite"/>
    </source>
</evidence>
<evidence type="ECO:0000313" key="9">
    <source>
        <dbReference type="EMBL" id="VUG17591.1"/>
    </source>
</evidence>
<feature type="domain" description="PDZ" evidence="8">
    <location>
        <begin position="762"/>
        <end position="838"/>
    </location>
</feature>
<evidence type="ECO:0000256" key="5">
    <source>
        <dbReference type="ARBA" id="ARBA00022737"/>
    </source>
</evidence>
<keyword evidence="10" id="KW-1185">Reference proteome</keyword>
<keyword evidence="6" id="KW-0645">Protease</keyword>
<sequence length="993" mass="110970">MASAPQKRTLDRGPSNGQPKRQKKNDINGKNATHPLNGDQRLSKIPVGSSYNDAQWQATVDKVVKAVVSIHFMQVEDFDTESAMCSEATGFVVDANMGLILTNRHVVNPGPFIGYAVFDNHEECEVKPIYRDPVHDFGFLKFDPSEIKYMQVTELKLKPELAKVGCEIRVIGNDSGEKLSILSGFISRVDRNAPDYGPQSYNDFNTEYIQAAASASGGSSGSPVVNMEGYAVALQAGGSTESSTDFFLPVFRVLRALKCIQAKNKVTRGTIQVQWVLEPFDKCRRLGLTSEKEKMMREHFPQINGLLVSSISLPEGPADKLIKEGDCLISINDTLISSFVTVDEILDRSIDKDVHIVVQRGGKDIELTCKVQDLHSITPDRYLSVCGATFNDLSYQLARIYGIAVKGLFVSNAGGSFVLGSPDITNCWIIDTLDNKPVTNLDSFIEVMKKIPDRAFIPVKYHHLTDAHVPLFKYIFIDRHWYRSFRMAKRNDETGLWDFTTIQDKPLPPLPITPKHAKFMDLPSEFNGCKKLVRSFALVDATYPLPLDSFPGHIRRVYGVIIDAEHGYILTSRHCIAHDLCDINVSIAESIIIPGKVVFLHPTKGYAIVKYDPSLVKAPVETPKFGTKPLDRGEKVVFVGYNKSLRVVLDETKVSDIGVINIPSNSNSPRYKATNVEAVLIDSTAGQKCSSGVLADKDGTVRAFWLSCDGEEDKMYTMGVNVTDVMWELEFLRDGKLPDLKIIDVEFGSILIATARINGVPESWIKQIEDHATDKLQFLYVPSVSTNLDNEPACDLKPGDIVLSVNGKLITRFRDVDSIIKELTPETEYLSFKVVREKEMMDVQVKLTRTANFLTKQVVFWSGCALQEPHHGVRQAIKNLPSKVYCTSMSQGSPSRFYTVGITNFITHVNEQPTPTLDAFIKVIKTIKDNSYCKLRIVSYDNIPMAQTLKVNYHYFPTSELSKNAKTGEWEFQNIKMVEKDKDEKNVIGETTH</sequence>
<dbReference type="AlphaFoldDB" id="A0A7D9CWR0"/>
<evidence type="ECO:0000313" key="10">
    <source>
        <dbReference type="Proteomes" id="UP000478008"/>
    </source>
</evidence>
<dbReference type="EMBL" id="CABFWN010000002">
    <property type="protein sequence ID" value="VUG17591.1"/>
    <property type="molecule type" value="Genomic_DNA"/>
</dbReference>
<dbReference type="SMART" id="SM00228">
    <property type="entry name" value="PDZ"/>
    <property type="match status" value="2"/>
</dbReference>
<dbReference type="FunFam" id="2.40.10.120:FF:000013">
    <property type="entry name" value="Pro-apoptotic serine protease NMA111"/>
    <property type="match status" value="1"/>
</dbReference>
<name>A0A7D9CWR0_DEKBR</name>
<dbReference type="InterPro" id="IPR025926">
    <property type="entry name" value="PDZ-like_dom"/>
</dbReference>
<dbReference type="Pfam" id="PF13365">
    <property type="entry name" value="Trypsin_2"/>
    <property type="match status" value="2"/>
</dbReference>
<accession>A0A7D9CWR0</accession>
<dbReference type="GO" id="GO:0006915">
    <property type="term" value="P:apoptotic process"/>
    <property type="evidence" value="ECO:0007669"/>
    <property type="project" value="UniProtKB-KW"/>
</dbReference>
<keyword evidence="6" id="KW-0720">Serine protease</keyword>
<dbReference type="Gene3D" id="2.40.10.120">
    <property type="match status" value="1"/>
</dbReference>
<comment type="similarity">
    <text evidence="1">Belongs to the peptidase S1C family.</text>
</comment>
<evidence type="ECO:0000256" key="3">
    <source>
        <dbReference type="ARBA" id="ARBA00021524"/>
    </source>
</evidence>
<gene>
    <name evidence="9" type="primary">NMA111</name>
    <name evidence="9" type="ORF">DEBR0S2_11144G</name>
</gene>
<evidence type="ECO:0000256" key="6">
    <source>
        <dbReference type="ARBA" id="ARBA00022825"/>
    </source>
</evidence>
<dbReference type="Gene3D" id="2.30.42.10">
    <property type="match status" value="2"/>
</dbReference>
<keyword evidence="6" id="KW-0378">Hydrolase</keyword>
<dbReference type="InterPro" id="IPR001940">
    <property type="entry name" value="Peptidase_S1C"/>
</dbReference>